<evidence type="ECO:0000313" key="2">
    <source>
        <dbReference type="EMBL" id="EAR83288.1"/>
    </source>
</evidence>
<feature type="compositionally biased region" description="Basic and acidic residues" evidence="1">
    <location>
        <begin position="1"/>
        <end position="11"/>
    </location>
</feature>
<accession>Q22DB4</accession>
<feature type="region of interest" description="Disordered" evidence="1">
    <location>
        <begin position="1"/>
        <end position="22"/>
    </location>
</feature>
<organism evidence="2 3">
    <name type="scientific">Tetrahymena thermophila (strain SB210)</name>
    <dbReference type="NCBI Taxonomy" id="312017"/>
    <lineage>
        <taxon>Eukaryota</taxon>
        <taxon>Sar</taxon>
        <taxon>Alveolata</taxon>
        <taxon>Ciliophora</taxon>
        <taxon>Intramacronucleata</taxon>
        <taxon>Oligohymenophorea</taxon>
        <taxon>Hymenostomatida</taxon>
        <taxon>Tetrahymenina</taxon>
        <taxon>Tetrahymenidae</taxon>
        <taxon>Tetrahymena</taxon>
    </lineage>
</organism>
<keyword evidence="3" id="KW-1185">Reference proteome</keyword>
<feature type="region of interest" description="Disordered" evidence="1">
    <location>
        <begin position="256"/>
        <end position="308"/>
    </location>
</feature>
<feature type="compositionally biased region" description="Low complexity" evidence="1">
    <location>
        <begin position="12"/>
        <end position="22"/>
    </location>
</feature>
<evidence type="ECO:0000256" key="1">
    <source>
        <dbReference type="SAM" id="MobiDB-lite"/>
    </source>
</evidence>
<feature type="compositionally biased region" description="Polar residues" evidence="1">
    <location>
        <begin position="260"/>
        <end position="285"/>
    </location>
</feature>
<reference evidence="3" key="1">
    <citation type="journal article" date="2006" name="PLoS Biol.">
        <title>Macronuclear genome sequence of the ciliate Tetrahymena thermophila, a model eukaryote.</title>
        <authorList>
            <person name="Eisen J.A."/>
            <person name="Coyne R.S."/>
            <person name="Wu M."/>
            <person name="Wu D."/>
            <person name="Thiagarajan M."/>
            <person name="Wortman J.R."/>
            <person name="Badger J.H."/>
            <person name="Ren Q."/>
            <person name="Amedeo P."/>
            <person name="Jones K.M."/>
            <person name="Tallon L.J."/>
            <person name="Delcher A.L."/>
            <person name="Salzberg S.L."/>
            <person name="Silva J.C."/>
            <person name="Haas B.J."/>
            <person name="Majoros W.H."/>
            <person name="Farzad M."/>
            <person name="Carlton J.M."/>
            <person name="Smith R.K. Jr."/>
            <person name="Garg J."/>
            <person name="Pearlman R.E."/>
            <person name="Karrer K.M."/>
            <person name="Sun L."/>
            <person name="Manning G."/>
            <person name="Elde N.C."/>
            <person name="Turkewitz A.P."/>
            <person name="Asai D.J."/>
            <person name="Wilkes D.E."/>
            <person name="Wang Y."/>
            <person name="Cai H."/>
            <person name="Collins K."/>
            <person name="Stewart B.A."/>
            <person name="Lee S.R."/>
            <person name="Wilamowska K."/>
            <person name="Weinberg Z."/>
            <person name="Ruzzo W.L."/>
            <person name="Wloga D."/>
            <person name="Gaertig J."/>
            <person name="Frankel J."/>
            <person name="Tsao C.-C."/>
            <person name="Gorovsky M.A."/>
            <person name="Keeling P.J."/>
            <person name="Waller R.F."/>
            <person name="Patron N.J."/>
            <person name="Cherry J.M."/>
            <person name="Stover N.A."/>
            <person name="Krieger C.J."/>
            <person name="del Toro C."/>
            <person name="Ryder H.F."/>
            <person name="Williamson S.C."/>
            <person name="Barbeau R.A."/>
            <person name="Hamilton E.P."/>
            <person name="Orias E."/>
        </authorList>
    </citation>
    <scope>NUCLEOTIDE SEQUENCE [LARGE SCALE GENOMIC DNA]</scope>
    <source>
        <strain evidence="3">SB210</strain>
    </source>
</reference>
<dbReference type="AlphaFoldDB" id="Q22DB4"/>
<dbReference type="RefSeq" id="XP_001030951.1">
    <property type="nucleotide sequence ID" value="XM_001030951.2"/>
</dbReference>
<dbReference type="EMBL" id="GG662439">
    <property type="protein sequence ID" value="EAR83288.1"/>
    <property type="molecule type" value="Genomic_DNA"/>
</dbReference>
<name>Q22DB4_TETTS</name>
<sequence>MGFWTDKDKQENQNSQGQNFQQDSQFFSNQFSTFRQCKNDPNDKKFLICKNITQEYKDGQFETKESEEERIPADQFYNNMSNPFQGISPFFGIMDSLLNNTFNSIKHDFESLENNMQQQKDDGFFGRIKSFFNDDTFQKDVQNYYKSFQSNLQRDSNNNQQENNPQQLFKQTFSRSSSSRSCKQDPEDEQFLICTTTTKKNIDGQESTEVNEERVPKRQNFNQNSVEDIFKEINVPGLFFQSPLFMPFPNMGQNVDPFAANSNFNNQSQEQRQNDNFSRNSRQNSENNYKYPQYEEKKPKQQSGIYDL</sequence>
<proteinExistence type="predicted"/>
<dbReference type="InParanoid" id="Q22DB4"/>
<dbReference type="GeneID" id="7833108"/>
<dbReference type="OrthoDB" id="306870at2759"/>
<dbReference type="KEGG" id="tet:TTHERM_00992880"/>
<dbReference type="Proteomes" id="UP000009168">
    <property type="component" value="Unassembled WGS sequence"/>
</dbReference>
<evidence type="ECO:0000313" key="3">
    <source>
        <dbReference type="Proteomes" id="UP000009168"/>
    </source>
</evidence>
<gene>
    <name evidence="2" type="ORF">TTHERM_00992880</name>
</gene>
<dbReference type="HOGENOM" id="CLU_904571_0_0_1"/>
<protein>
    <submittedName>
        <fullName evidence="2">Uncharacterized protein</fullName>
    </submittedName>
</protein>